<evidence type="ECO:0008006" key="3">
    <source>
        <dbReference type="Google" id="ProtNLM"/>
    </source>
</evidence>
<dbReference type="AlphaFoldDB" id="A0A084JTD5"/>
<organism evidence="1 2">
    <name type="scientific">Nonlabens ulvanivorans</name>
    <name type="common">Persicivirga ulvanivorans</name>
    <dbReference type="NCBI Taxonomy" id="906888"/>
    <lineage>
        <taxon>Bacteria</taxon>
        <taxon>Pseudomonadati</taxon>
        <taxon>Bacteroidota</taxon>
        <taxon>Flavobacteriia</taxon>
        <taxon>Flavobacteriales</taxon>
        <taxon>Flavobacteriaceae</taxon>
        <taxon>Nonlabens</taxon>
    </lineage>
</organism>
<evidence type="ECO:0000313" key="2">
    <source>
        <dbReference type="Proteomes" id="UP000028531"/>
    </source>
</evidence>
<reference evidence="1 2" key="1">
    <citation type="submission" date="2014-07" db="EMBL/GenBank/DDBJ databases">
        <title>Draft genome sequence of Nonlabens ulvanivorans, an ulvan degrading bacterium.</title>
        <authorList>
            <person name="Kopel M."/>
            <person name="Helbert W."/>
            <person name="Henrissat B."/>
            <person name="Doniger T."/>
            <person name="Banin E."/>
        </authorList>
    </citation>
    <scope>NUCLEOTIDE SEQUENCE [LARGE SCALE GENOMIC DNA]</scope>
    <source>
        <strain evidence="1 2">PLR</strain>
    </source>
</reference>
<gene>
    <name evidence="1" type="ORF">IL45_08680</name>
</gene>
<sequence>MNSIRESVFYPEVLKEINMHYGNFYFFDGFIVSEVFKNVVFGWEEAKPIINAATSFYNTDGSKLVYISNRINKYSVKPVDWFHFANYSFKLMGYGVVNYTDPGLINSKLESLFVKSKFKSFTSLMDALQWAAALKNSVNS</sequence>
<comment type="caution">
    <text evidence="1">The sequence shown here is derived from an EMBL/GenBank/DDBJ whole genome shotgun (WGS) entry which is preliminary data.</text>
</comment>
<evidence type="ECO:0000313" key="1">
    <source>
        <dbReference type="EMBL" id="KEZ92219.1"/>
    </source>
</evidence>
<name>A0A084JTD5_NONUL</name>
<dbReference type="Proteomes" id="UP000028531">
    <property type="component" value="Unassembled WGS sequence"/>
</dbReference>
<dbReference type="OrthoDB" id="1144611at2"/>
<dbReference type="EMBL" id="JPJI01000032">
    <property type="protein sequence ID" value="KEZ92219.1"/>
    <property type="molecule type" value="Genomic_DNA"/>
</dbReference>
<proteinExistence type="predicted"/>
<protein>
    <recommendedName>
        <fullName evidence="3">STAS/SEC14 domain-containing protein</fullName>
    </recommendedName>
</protein>
<accession>A0A084JTD5</accession>
<dbReference type="RefSeq" id="WP_036582779.1">
    <property type="nucleotide sequence ID" value="NZ_JPJI01000032.1"/>
</dbReference>